<evidence type="ECO:0000313" key="1">
    <source>
        <dbReference type="EMBL" id="KAJ7984671.1"/>
    </source>
</evidence>
<organism evidence="1 2">
    <name type="scientific">Dallia pectoralis</name>
    <name type="common">Alaska blackfish</name>
    <dbReference type="NCBI Taxonomy" id="75939"/>
    <lineage>
        <taxon>Eukaryota</taxon>
        <taxon>Metazoa</taxon>
        <taxon>Chordata</taxon>
        <taxon>Craniata</taxon>
        <taxon>Vertebrata</taxon>
        <taxon>Euteleostomi</taxon>
        <taxon>Actinopterygii</taxon>
        <taxon>Neopterygii</taxon>
        <taxon>Teleostei</taxon>
        <taxon>Protacanthopterygii</taxon>
        <taxon>Esociformes</taxon>
        <taxon>Umbridae</taxon>
        <taxon>Dallia</taxon>
    </lineage>
</organism>
<comment type="caution">
    <text evidence="1">The sequence shown here is derived from an EMBL/GenBank/DDBJ whole genome shotgun (WGS) entry which is preliminary data.</text>
</comment>
<gene>
    <name evidence="1" type="ORF">DPEC_G00357170</name>
</gene>
<sequence>MAQSITLPPLACHLSTVHPGAITSHNASRCHHFPQCILVPSLPTVHPGAITSHSASWCHHFPQCILVPSLPTVHPGTITSHSASWYHHFPQCILVPSLSQVSVQRDSSRLLCPSRPSYGSMSLRHPTSCRRFVFACHLIDPDHDVALFHLIMFWLISVYVCMCVCVGVCVYIYIFK</sequence>
<name>A0ACC2F003_DALPE</name>
<keyword evidence="2" id="KW-1185">Reference proteome</keyword>
<proteinExistence type="predicted"/>
<protein>
    <submittedName>
        <fullName evidence="1">Uncharacterized protein</fullName>
    </submittedName>
</protein>
<dbReference type="Proteomes" id="UP001157502">
    <property type="component" value="Chromosome 37"/>
</dbReference>
<dbReference type="EMBL" id="CM055764">
    <property type="protein sequence ID" value="KAJ7984671.1"/>
    <property type="molecule type" value="Genomic_DNA"/>
</dbReference>
<reference evidence="1" key="1">
    <citation type="submission" date="2021-05" db="EMBL/GenBank/DDBJ databases">
        <authorList>
            <person name="Pan Q."/>
            <person name="Jouanno E."/>
            <person name="Zahm M."/>
            <person name="Klopp C."/>
            <person name="Cabau C."/>
            <person name="Louis A."/>
            <person name="Berthelot C."/>
            <person name="Parey E."/>
            <person name="Roest Crollius H."/>
            <person name="Montfort J."/>
            <person name="Robinson-Rechavi M."/>
            <person name="Bouchez O."/>
            <person name="Lampietro C."/>
            <person name="Lopez Roques C."/>
            <person name="Donnadieu C."/>
            <person name="Postlethwait J."/>
            <person name="Bobe J."/>
            <person name="Dillon D."/>
            <person name="Chandos A."/>
            <person name="von Hippel F."/>
            <person name="Guiguen Y."/>
        </authorList>
    </citation>
    <scope>NUCLEOTIDE SEQUENCE</scope>
    <source>
        <strain evidence="1">YG-Jan2019</strain>
    </source>
</reference>
<accession>A0ACC2F003</accession>
<evidence type="ECO:0000313" key="2">
    <source>
        <dbReference type="Proteomes" id="UP001157502"/>
    </source>
</evidence>